<dbReference type="Gene3D" id="3.40.190.10">
    <property type="entry name" value="Periplasmic binding protein-like II"/>
    <property type="match status" value="2"/>
</dbReference>
<dbReference type="EMBL" id="FMJD01000008">
    <property type="protein sequence ID" value="SCM76798.1"/>
    <property type="molecule type" value="Genomic_DNA"/>
</dbReference>
<dbReference type="SUPFAM" id="SSF53850">
    <property type="entry name" value="Periplasmic binding protein-like II"/>
    <property type="match status" value="1"/>
</dbReference>
<dbReference type="InterPro" id="IPR050490">
    <property type="entry name" value="Bact_solute-bd_prot1"/>
</dbReference>
<protein>
    <submittedName>
        <fullName evidence="5">Bacterial extracellular solute-binding protein</fullName>
    </submittedName>
</protein>
<evidence type="ECO:0000256" key="3">
    <source>
        <dbReference type="ARBA" id="ARBA00022764"/>
    </source>
</evidence>
<reference evidence="5" key="1">
    <citation type="submission" date="2016-08" db="EMBL/GenBank/DDBJ databases">
        <authorList>
            <person name="Seilhamer J.J."/>
        </authorList>
    </citation>
    <scope>NUCLEOTIDE SEQUENCE</scope>
    <source>
        <strain evidence="5">86</strain>
    </source>
</reference>
<name>A0A212LH25_9HYPH</name>
<keyword evidence="3" id="KW-0574">Periplasm</keyword>
<dbReference type="Pfam" id="PF01547">
    <property type="entry name" value="SBP_bac_1"/>
    <property type="match status" value="1"/>
</dbReference>
<dbReference type="PANTHER" id="PTHR43649">
    <property type="entry name" value="ARABINOSE-BINDING PROTEIN-RELATED"/>
    <property type="match status" value="1"/>
</dbReference>
<feature type="chain" id="PRO_5012488016" evidence="4">
    <location>
        <begin position="38"/>
        <end position="435"/>
    </location>
</feature>
<evidence type="ECO:0000313" key="5">
    <source>
        <dbReference type="EMBL" id="SCM76798.1"/>
    </source>
</evidence>
<proteinExistence type="inferred from homology"/>
<accession>A0A212LH25</accession>
<comment type="subcellular location">
    <subcellularLocation>
        <location evidence="1">Periplasm</location>
    </subcellularLocation>
</comment>
<dbReference type="InterPro" id="IPR006059">
    <property type="entry name" value="SBP"/>
</dbReference>
<evidence type="ECO:0000256" key="4">
    <source>
        <dbReference type="SAM" id="SignalP"/>
    </source>
</evidence>
<dbReference type="AlphaFoldDB" id="A0A212LH25"/>
<dbReference type="GO" id="GO:0042597">
    <property type="term" value="C:periplasmic space"/>
    <property type="evidence" value="ECO:0007669"/>
    <property type="project" value="UniProtKB-SubCell"/>
</dbReference>
<comment type="similarity">
    <text evidence="2">Belongs to the bacterial solute-binding protein 1 family.</text>
</comment>
<sequence>MNTAGSVRRATRLSSALFIVFATGSAALTSAVGGALAAPKGELIVINWLAGSELAAMQTFEKAFTEKYPDVTIKEIPITWSGDARGAIRTTLMGGEKVDILINTWPSFRQELVENGMLRPLDETWAKYGWDEKLSKSWRDLGMVDGKVYGIPYNYGDRSGLWYRVDTLKAAGIDAPPANWADLLATFPKLKATGVTPYVVPGKFWAHAEVFETLLLRTAGVDASRKLGAHEMAWNSDIVKTVLRKWREMLEAGCCADVSTMLGTDWDNASDIVLKDAKGGFFLLGMWINNRAQDNYGLTPGVDYGLAQFPALGLGHDNDSSVDAKEFNAVTTGQNQEAADAFLDFALSAEGSAIFAKAGLASPSKATDTSLYGPVIKASNDVVAKADVVFVLGDRLPAELGDEYRIQLQKFLQDPGDANIDRITDALEAKAKELY</sequence>
<gene>
    <name evidence="5" type="ORF">KL86PLE_40603</name>
</gene>
<keyword evidence="4" id="KW-0732">Signal</keyword>
<feature type="signal peptide" evidence="4">
    <location>
        <begin position="1"/>
        <end position="37"/>
    </location>
</feature>
<evidence type="ECO:0000256" key="2">
    <source>
        <dbReference type="ARBA" id="ARBA00008520"/>
    </source>
</evidence>
<dbReference type="PANTHER" id="PTHR43649:SF12">
    <property type="entry name" value="DIACETYLCHITOBIOSE BINDING PROTEIN DASA"/>
    <property type="match status" value="1"/>
</dbReference>
<evidence type="ECO:0000256" key="1">
    <source>
        <dbReference type="ARBA" id="ARBA00004418"/>
    </source>
</evidence>
<organism evidence="5">
    <name type="scientific">uncultured Pleomorphomonas sp</name>
    <dbReference type="NCBI Taxonomy" id="442121"/>
    <lineage>
        <taxon>Bacteria</taxon>
        <taxon>Pseudomonadati</taxon>
        <taxon>Pseudomonadota</taxon>
        <taxon>Alphaproteobacteria</taxon>
        <taxon>Hyphomicrobiales</taxon>
        <taxon>Pleomorphomonadaceae</taxon>
        <taxon>Pleomorphomonas</taxon>
        <taxon>environmental samples</taxon>
    </lineage>
</organism>